<name>A0A2V2BET1_9GAMM</name>
<reference evidence="1 2" key="1">
    <citation type="submission" date="2018-05" db="EMBL/GenBank/DDBJ databases">
        <title>Genomic Encyclopedia of Type Strains, Phase IV (KMG-V): Genome sequencing to study the core and pangenomes of soil and plant-associated prokaryotes.</title>
        <authorList>
            <person name="Whitman W."/>
        </authorList>
    </citation>
    <scope>NUCLEOTIDE SEQUENCE [LARGE SCALE GENOMIC DNA]</scope>
    <source>
        <strain evidence="1 2">PNA 200-10</strain>
    </source>
</reference>
<dbReference type="Proteomes" id="UP000245981">
    <property type="component" value="Unassembled WGS sequence"/>
</dbReference>
<dbReference type="EMBL" id="QGHF01000001">
    <property type="protein sequence ID" value="PWL00327.1"/>
    <property type="molecule type" value="Genomic_DNA"/>
</dbReference>
<sequence>MINYFNAISLSSCPLNFPGRLKPQTLLQSMCSIEFKIQNLTYDRFVVKILHSWLINDPCQINISAHYISHYNSGQLMSELKDFKLIKELLLDFLSKKEIKAKFSHVINNQYNDWEKWFQIEFEYFLLNEKNYHTRRELKANSDKRSKLNRLYMFVDLIFRKPNTAKDQYIYIEFKRAVKATTLVKKMLEDITKVRSIVASHYVETEIKQRSFWCIGFYHSFQPLTVNRAQEEIDLYTKKFHEPFYLCSCRGKSHHEDCPKIGIVII</sequence>
<evidence type="ECO:0000313" key="2">
    <source>
        <dbReference type="Proteomes" id="UP000245981"/>
    </source>
</evidence>
<evidence type="ECO:0000313" key="1">
    <source>
        <dbReference type="EMBL" id="PWL00327.1"/>
    </source>
</evidence>
<accession>A0A2V2BET1</accession>
<evidence type="ECO:0008006" key="3">
    <source>
        <dbReference type="Google" id="ProtNLM"/>
    </source>
</evidence>
<dbReference type="AlphaFoldDB" id="A0A2V2BET1"/>
<proteinExistence type="predicted"/>
<protein>
    <recommendedName>
        <fullName evidence="3">PD-(D/E)XK nuclease superfamily protein</fullName>
    </recommendedName>
</protein>
<organism evidence="1 2">
    <name type="scientific">Pantoea allii</name>
    <dbReference type="NCBI Taxonomy" id="574096"/>
    <lineage>
        <taxon>Bacteria</taxon>
        <taxon>Pseudomonadati</taxon>
        <taxon>Pseudomonadota</taxon>
        <taxon>Gammaproteobacteria</taxon>
        <taxon>Enterobacterales</taxon>
        <taxon>Erwiniaceae</taxon>
        <taxon>Pantoea</taxon>
    </lineage>
</organism>
<gene>
    <name evidence="1" type="ORF">C7431_101132</name>
</gene>
<comment type="caution">
    <text evidence="1">The sequence shown here is derived from an EMBL/GenBank/DDBJ whole genome shotgun (WGS) entry which is preliminary data.</text>
</comment>